<feature type="compositionally biased region" description="Basic and acidic residues" evidence="1">
    <location>
        <begin position="233"/>
        <end position="243"/>
    </location>
</feature>
<organism evidence="3 4">
    <name type="scientific">Bondarzewia mesenterica</name>
    <dbReference type="NCBI Taxonomy" id="1095465"/>
    <lineage>
        <taxon>Eukaryota</taxon>
        <taxon>Fungi</taxon>
        <taxon>Dikarya</taxon>
        <taxon>Basidiomycota</taxon>
        <taxon>Agaricomycotina</taxon>
        <taxon>Agaricomycetes</taxon>
        <taxon>Russulales</taxon>
        <taxon>Bondarzewiaceae</taxon>
        <taxon>Bondarzewia</taxon>
    </lineage>
</organism>
<evidence type="ECO:0000313" key="4">
    <source>
        <dbReference type="Proteomes" id="UP000310158"/>
    </source>
</evidence>
<dbReference type="Pfam" id="PF00620">
    <property type="entry name" value="RhoGAP"/>
    <property type="match status" value="1"/>
</dbReference>
<dbReference type="GO" id="GO:0005096">
    <property type="term" value="F:GTPase activator activity"/>
    <property type="evidence" value="ECO:0007669"/>
    <property type="project" value="TreeGrafter"/>
</dbReference>
<dbReference type="GO" id="GO:0005886">
    <property type="term" value="C:plasma membrane"/>
    <property type="evidence" value="ECO:0007669"/>
    <property type="project" value="TreeGrafter"/>
</dbReference>
<feature type="region of interest" description="Disordered" evidence="1">
    <location>
        <begin position="1013"/>
        <end position="1068"/>
    </location>
</feature>
<feature type="compositionally biased region" description="Low complexity" evidence="1">
    <location>
        <begin position="937"/>
        <end position="953"/>
    </location>
</feature>
<name>A0A4V3XEB2_9AGAM</name>
<feature type="region of interest" description="Disordered" evidence="1">
    <location>
        <begin position="807"/>
        <end position="841"/>
    </location>
</feature>
<feature type="compositionally biased region" description="Pro residues" evidence="1">
    <location>
        <begin position="857"/>
        <end position="882"/>
    </location>
</feature>
<dbReference type="AlphaFoldDB" id="A0A4V3XEB2"/>
<dbReference type="GO" id="GO:0005737">
    <property type="term" value="C:cytoplasm"/>
    <property type="evidence" value="ECO:0007669"/>
    <property type="project" value="TreeGrafter"/>
</dbReference>
<feature type="region of interest" description="Disordered" evidence="1">
    <location>
        <begin position="161"/>
        <end position="282"/>
    </location>
</feature>
<evidence type="ECO:0000313" key="3">
    <source>
        <dbReference type="EMBL" id="THH12983.1"/>
    </source>
</evidence>
<sequence>MAVLSLPLSFTNSFWSQDYRKGLEVLYKKLEQGVAENDEIIAFIRARAAAEGNVASALMHSLPEGDGFTADDGATLLMAFRGLQAETAKQGEVHKTISHELHTLVADPFEGWARGYQDRIQQSKHTMLDGYLRSYEQAQGEVSKLKHQYLTKIRKADEAEDDAKFAPGSMSDKYTTSPRLTPHDDRSSPRLNPQRGSSISERISQRLKEIQRKTANATASPEPEEAEEPAAPKTDKGKGKAMEEPELPTISSPPPLSPPLPPAKLSIPPPSSPMPPPPPPPMLLAGLSLPPSAVSDLLSRAAGELPPASCEELTTWLVHNVQGFGGSFDRAEDAGKDLTEREGLLRRIGEFGNMFEASDDAFYQFRSKAFELGKVVVKPAADDTAISPTRLTPIAENFVKRSNSFFNVVTKALNTNGQAEPPHVRARTEAEAADKTYRIAKWEADRLRAVKTVLLQYHGTLSNLPKALEPSLHHSNTLIAAFLPEADLNALIERYRTGPFRPNPQLYESVAHDESDVLFGIDLRKWAEGGWIALRNGEEKKELVPPVLTVLLEGLGQAYEKLPTDSEKRKSWIYEVPLPAVHHLRESLNAVPPEQPIPVDVVTKYDAPVIASAIKLWTLELDPPLALWEGWEDIRRIYPSVGSSSKAEQDPASEQQHLEALQNALQRWPKVHLYVLDAIVGHLRTLIDNTKSGESDEVYITKLALSIGRTIIRPKFETEISIQDRHPAAFFVDLVKYYEEIIPPTIVKKKRESERKVPIRKRTAPVDLRMSRSRLSVGTDAREWLANQRANGNVLPPVPPAAALVTEPQPEQVAEEPVPSPIPEVIGTIPSPAAEAPVTPAIEPPAMPAVEVEAPLPPVPEPVPEPSPEPVFVPPSDIPPRPSFKEPPPELDDLPPRPAAFREPAFDDVSPVPRPTFVDPPPETEERTPSATPVIVSPPLSSPRTTSSRSGSPNVRVRTPISPPLTSPLSGLAHSQHVERGIALAWPPRFASAQDRRGWQCEQLGGQLEPQLDGRFPVKVTSPPSVGFKGRARPQSSLVEERRRSLASGRGSLSRRTMESDAEDNIVN</sequence>
<dbReference type="Gene3D" id="1.10.555.10">
    <property type="entry name" value="Rho GTPase activation protein"/>
    <property type="match status" value="1"/>
</dbReference>
<dbReference type="InterPro" id="IPR008936">
    <property type="entry name" value="Rho_GTPase_activation_prot"/>
</dbReference>
<dbReference type="InterPro" id="IPR027267">
    <property type="entry name" value="AH/BAR_dom_sf"/>
</dbReference>
<dbReference type="PANTHER" id="PTHR23065">
    <property type="entry name" value="PROLINE-SERINE-THREONINE PHOSPHATASE INTERACTING PROTEIN 1"/>
    <property type="match status" value="1"/>
</dbReference>
<protein>
    <recommendedName>
        <fullName evidence="2">Rho-GAP domain-containing protein</fullName>
    </recommendedName>
</protein>
<evidence type="ECO:0000259" key="2">
    <source>
        <dbReference type="PROSITE" id="PS50238"/>
    </source>
</evidence>
<comment type="caution">
    <text evidence="3">The sequence shown here is derived from an EMBL/GenBank/DDBJ whole genome shotgun (WGS) entry which is preliminary data.</text>
</comment>
<reference evidence="3 4" key="1">
    <citation type="submission" date="2019-02" db="EMBL/GenBank/DDBJ databases">
        <title>Genome sequencing of the rare red list fungi Bondarzewia mesenterica.</title>
        <authorList>
            <person name="Buettner E."/>
            <person name="Kellner H."/>
        </authorList>
    </citation>
    <scope>NUCLEOTIDE SEQUENCE [LARGE SCALE GENOMIC DNA]</scope>
    <source>
        <strain evidence="3 4">DSM 108281</strain>
    </source>
</reference>
<feature type="compositionally biased region" description="Basic and acidic residues" evidence="1">
    <location>
        <begin position="203"/>
        <end position="212"/>
    </location>
</feature>
<dbReference type="SUPFAM" id="SSF48350">
    <property type="entry name" value="GTPase activation domain, GAP"/>
    <property type="match status" value="1"/>
</dbReference>
<dbReference type="GO" id="GO:0007010">
    <property type="term" value="P:cytoskeleton organization"/>
    <property type="evidence" value="ECO:0007669"/>
    <property type="project" value="TreeGrafter"/>
</dbReference>
<dbReference type="SUPFAM" id="SSF103657">
    <property type="entry name" value="BAR/IMD domain-like"/>
    <property type="match status" value="1"/>
</dbReference>
<feature type="compositionally biased region" description="Pro residues" evidence="1">
    <location>
        <begin position="912"/>
        <end position="921"/>
    </location>
</feature>
<feature type="compositionally biased region" description="Low complexity" evidence="1">
    <location>
        <begin position="1046"/>
        <end position="1055"/>
    </location>
</feature>
<evidence type="ECO:0000256" key="1">
    <source>
        <dbReference type="SAM" id="MobiDB-lite"/>
    </source>
</evidence>
<proteinExistence type="predicted"/>
<dbReference type="Gene3D" id="1.20.1270.60">
    <property type="entry name" value="Arfaptin homology (AH) domain/BAR domain"/>
    <property type="match status" value="2"/>
</dbReference>
<dbReference type="EMBL" id="SGPL01000397">
    <property type="protein sequence ID" value="THH12983.1"/>
    <property type="molecule type" value="Genomic_DNA"/>
</dbReference>
<gene>
    <name evidence="3" type="ORF">EW146_g7188</name>
</gene>
<keyword evidence="4" id="KW-1185">Reference proteome</keyword>
<dbReference type="GO" id="GO:0007264">
    <property type="term" value="P:small GTPase-mediated signal transduction"/>
    <property type="evidence" value="ECO:0007669"/>
    <property type="project" value="TreeGrafter"/>
</dbReference>
<feature type="region of interest" description="Disordered" evidence="1">
    <location>
        <begin position="857"/>
        <end position="973"/>
    </location>
</feature>
<dbReference type="InterPro" id="IPR000198">
    <property type="entry name" value="RhoGAP_dom"/>
</dbReference>
<dbReference type="SMART" id="SM00324">
    <property type="entry name" value="RhoGAP"/>
    <property type="match status" value="1"/>
</dbReference>
<dbReference type="InterPro" id="IPR001060">
    <property type="entry name" value="FCH_dom"/>
</dbReference>
<dbReference type="Proteomes" id="UP000310158">
    <property type="component" value="Unassembled WGS sequence"/>
</dbReference>
<dbReference type="Pfam" id="PF00611">
    <property type="entry name" value="FCH"/>
    <property type="match status" value="1"/>
</dbReference>
<dbReference type="OrthoDB" id="2155291at2759"/>
<dbReference type="GO" id="GO:0000935">
    <property type="term" value="C:division septum"/>
    <property type="evidence" value="ECO:0007669"/>
    <property type="project" value="TreeGrafter"/>
</dbReference>
<accession>A0A4V3XEB2</accession>
<dbReference type="PANTHER" id="PTHR23065:SF17">
    <property type="entry name" value="RHO-GTPASE-ACTIVATING PROTEIN RGD2"/>
    <property type="match status" value="1"/>
</dbReference>
<feature type="domain" description="Rho-GAP" evidence="2">
    <location>
        <begin position="532"/>
        <end position="742"/>
    </location>
</feature>
<dbReference type="PROSITE" id="PS50238">
    <property type="entry name" value="RHOGAP"/>
    <property type="match status" value="1"/>
</dbReference>
<feature type="compositionally biased region" description="Pro residues" evidence="1">
    <location>
        <begin position="251"/>
        <end position="282"/>
    </location>
</feature>
<dbReference type="SMART" id="SM00055">
    <property type="entry name" value="FCH"/>
    <property type="match status" value="1"/>
</dbReference>
<feature type="compositionally biased region" description="Low complexity" evidence="1">
    <location>
        <begin position="807"/>
        <end position="817"/>
    </location>
</feature>
<feature type="compositionally biased region" description="Polar residues" evidence="1">
    <location>
        <begin position="189"/>
        <end position="202"/>
    </location>
</feature>